<sequence length="368" mass="42382">MASNTASERPVLYHNDDGDLTMVQLERRAPFNGRPDELIVEIISHLPVKTLIRFRCLNKSFNTLISDPNFVKIHLKKSERNQHLAVFSYRNPYNKTNHLLTFPVSSLHGNSSITIHYDPCYQLNHGDGSWVVVGSCNGLLCLLDRKASPARQRLCLWNPATRTKSEFVLPQTSYSTFFLGYYYLTETYKVVAFRVMLDMDNGNARGTGKVLSIGNSSWRDIQCLQLPLYWFGPYNNGSYVYLNGTINWLALQKYLDEYSPFFNDGRITVDEIVIVSLDLSTESHTQLKLVHILCAWWIPLLGVALSPPFQDRYFISFRSSNLSFMNFTHVIKIYQYNTLAESSVYMRQKIIVDTFPTTKFGIFILMLK</sequence>
<proteinExistence type="predicted"/>
<evidence type="ECO:0000259" key="1">
    <source>
        <dbReference type="PROSITE" id="PS50181"/>
    </source>
</evidence>
<name>Q2HS69_MEDTR</name>
<evidence type="ECO:0000313" key="2">
    <source>
        <dbReference type="EMBL" id="ABD33117.1"/>
    </source>
</evidence>
<dbReference type="PROSITE" id="PS50181">
    <property type="entry name" value="FBOX"/>
    <property type="match status" value="1"/>
</dbReference>
<dbReference type="AlphaFoldDB" id="Q2HS69"/>
<reference evidence="2" key="2">
    <citation type="submission" date="2007-04" db="EMBL/GenBank/DDBJ databases">
        <authorList>
            <consortium name="The International Medicago Genome Annotation Group"/>
        </authorList>
    </citation>
    <scope>NUCLEOTIDE SEQUENCE</scope>
</reference>
<dbReference type="ExpressionAtlas" id="Q2HS69">
    <property type="expression patterns" value="differential"/>
</dbReference>
<dbReference type="InterPro" id="IPR050796">
    <property type="entry name" value="SCF_F-box_component"/>
</dbReference>
<dbReference type="NCBIfam" id="TIGR01640">
    <property type="entry name" value="F_box_assoc_1"/>
    <property type="match status" value="1"/>
</dbReference>
<dbReference type="Pfam" id="PF08268">
    <property type="entry name" value="FBA_3"/>
    <property type="match status" value="1"/>
</dbReference>
<dbReference type="Gene3D" id="1.20.1280.50">
    <property type="match status" value="1"/>
</dbReference>
<reference evidence="2" key="1">
    <citation type="submission" date="2005-02" db="EMBL/GenBank/DDBJ databases">
        <authorList>
            <person name="Town C.D."/>
        </authorList>
    </citation>
    <scope>NUCLEOTIDE SEQUENCE</scope>
</reference>
<gene>
    <name evidence="2" type="ORF">MtrDRAFT_AC155883g26v2</name>
</gene>
<feature type="domain" description="F-box" evidence="1">
    <location>
        <begin position="28"/>
        <end position="73"/>
    </location>
</feature>
<dbReference type="Pfam" id="PF00646">
    <property type="entry name" value="F-box"/>
    <property type="match status" value="1"/>
</dbReference>
<dbReference type="EMBL" id="AC155883">
    <property type="protein sequence ID" value="ABD33117.1"/>
    <property type="molecule type" value="Genomic_DNA"/>
</dbReference>
<dbReference type="InterPro" id="IPR036047">
    <property type="entry name" value="F-box-like_dom_sf"/>
</dbReference>
<dbReference type="InterPro" id="IPR017451">
    <property type="entry name" value="F-box-assoc_interact_dom"/>
</dbReference>
<dbReference type="InterPro" id="IPR013187">
    <property type="entry name" value="F-box-assoc_dom_typ3"/>
</dbReference>
<dbReference type="SMART" id="SM00256">
    <property type="entry name" value="FBOX"/>
    <property type="match status" value="1"/>
</dbReference>
<dbReference type="InterPro" id="IPR001810">
    <property type="entry name" value="F-box_dom"/>
</dbReference>
<protein>
    <submittedName>
        <fullName evidence="2">Cyclin-like F-box; F-box protein interaction domain</fullName>
    </submittedName>
</protein>
<organism evidence="2">
    <name type="scientific">Medicago truncatula</name>
    <name type="common">Barrel medic</name>
    <name type="synonym">Medicago tribuloides</name>
    <dbReference type="NCBI Taxonomy" id="3880"/>
    <lineage>
        <taxon>Eukaryota</taxon>
        <taxon>Viridiplantae</taxon>
        <taxon>Streptophyta</taxon>
        <taxon>Embryophyta</taxon>
        <taxon>Tracheophyta</taxon>
        <taxon>Spermatophyta</taxon>
        <taxon>Magnoliopsida</taxon>
        <taxon>eudicotyledons</taxon>
        <taxon>Gunneridae</taxon>
        <taxon>Pentapetalae</taxon>
        <taxon>rosids</taxon>
        <taxon>fabids</taxon>
        <taxon>Fabales</taxon>
        <taxon>Fabaceae</taxon>
        <taxon>Papilionoideae</taxon>
        <taxon>50 kb inversion clade</taxon>
        <taxon>NPAAA clade</taxon>
        <taxon>Hologalegina</taxon>
        <taxon>IRL clade</taxon>
        <taxon>Trifolieae</taxon>
        <taxon>Medicago</taxon>
    </lineage>
</organism>
<accession>Q2HS69</accession>
<dbReference type="CDD" id="cd22157">
    <property type="entry name" value="F-box_AtFBW1-like"/>
    <property type="match status" value="1"/>
</dbReference>
<dbReference type="SUPFAM" id="SSF81383">
    <property type="entry name" value="F-box domain"/>
    <property type="match status" value="1"/>
</dbReference>
<dbReference type="PANTHER" id="PTHR31672">
    <property type="entry name" value="BNACNNG10540D PROTEIN"/>
    <property type="match status" value="1"/>
</dbReference>
<keyword evidence="2" id="KW-0195">Cyclin</keyword>
<dbReference type="PANTHER" id="PTHR31672:SF13">
    <property type="entry name" value="F-BOX PROTEIN CPR30-LIKE"/>
    <property type="match status" value="1"/>
</dbReference>